<dbReference type="Gene3D" id="3.90.70.10">
    <property type="entry name" value="Cysteine proteinases"/>
    <property type="match status" value="2"/>
</dbReference>
<dbReference type="GO" id="GO:0006508">
    <property type="term" value="P:proteolysis"/>
    <property type="evidence" value="ECO:0007669"/>
    <property type="project" value="InterPro"/>
</dbReference>
<organism evidence="3 4">
    <name type="scientific">Coptis chinensis</name>
    <dbReference type="NCBI Taxonomy" id="261450"/>
    <lineage>
        <taxon>Eukaryota</taxon>
        <taxon>Viridiplantae</taxon>
        <taxon>Streptophyta</taxon>
        <taxon>Embryophyta</taxon>
        <taxon>Tracheophyta</taxon>
        <taxon>Spermatophyta</taxon>
        <taxon>Magnoliopsida</taxon>
        <taxon>Ranunculales</taxon>
        <taxon>Ranunculaceae</taxon>
        <taxon>Coptidoideae</taxon>
        <taxon>Coptis</taxon>
    </lineage>
</organism>
<dbReference type="Proteomes" id="UP000631114">
    <property type="component" value="Unassembled WGS sequence"/>
</dbReference>
<reference evidence="3 4" key="1">
    <citation type="submission" date="2020-10" db="EMBL/GenBank/DDBJ databases">
        <title>The Coptis chinensis genome and diversification of protoberbering-type alkaloids.</title>
        <authorList>
            <person name="Wang B."/>
            <person name="Shu S."/>
            <person name="Song C."/>
            <person name="Liu Y."/>
        </authorList>
    </citation>
    <scope>NUCLEOTIDE SEQUENCE [LARGE SCALE GENOMIC DNA]</scope>
    <source>
        <strain evidence="3">HL-2020</strain>
        <tissue evidence="3">Leaf</tissue>
    </source>
</reference>
<gene>
    <name evidence="3" type="ORF">IFM89_016453</name>
</gene>
<evidence type="ECO:0000259" key="2">
    <source>
        <dbReference type="SMART" id="SM00645"/>
    </source>
</evidence>
<dbReference type="InterPro" id="IPR000668">
    <property type="entry name" value="Peptidase_C1A_C"/>
</dbReference>
<comment type="caution">
    <text evidence="3">The sequence shown here is derived from an EMBL/GenBank/DDBJ whole genome shotgun (WGS) entry which is preliminary data.</text>
</comment>
<evidence type="ECO:0000313" key="4">
    <source>
        <dbReference type="Proteomes" id="UP000631114"/>
    </source>
</evidence>
<dbReference type="OrthoDB" id="10253408at2759"/>
<protein>
    <recommendedName>
        <fullName evidence="2">Peptidase C1A papain C-terminal domain-containing protein</fullName>
    </recommendedName>
</protein>
<name>A0A835I2Q5_9MAGN</name>
<keyword evidence="4" id="KW-1185">Reference proteome</keyword>
<dbReference type="SUPFAM" id="SSF54001">
    <property type="entry name" value="Cysteine proteinases"/>
    <property type="match status" value="1"/>
</dbReference>
<sequence>MWNSSINTSNENGDLSYLVSVNEFADLTNEEFIASRNGLEKASKARSLSSFKYENVTALPSAMDWRMKGTITPIKNQGKCANYPYQGVDATCNKKEAASSAAQINGYEDVLANDENALLQAMAKKPILVSIDTSGYAFQFYSSGVFTGDCGTDLDHGVTAVAFGATSDKTKYWLVKKSWGTML</sequence>
<evidence type="ECO:0000256" key="1">
    <source>
        <dbReference type="ARBA" id="ARBA00008455"/>
    </source>
</evidence>
<dbReference type="InterPro" id="IPR013128">
    <property type="entry name" value="Peptidase_C1A"/>
</dbReference>
<dbReference type="PANTHER" id="PTHR12411">
    <property type="entry name" value="CYSTEINE PROTEASE FAMILY C1-RELATED"/>
    <property type="match status" value="1"/>
</dbReference>
<comment type="similarity">
    <text evidence="1">Belongs to the peptidase C1 family.</text>
</comment>
<dbReference type="EMBL" id="JADFTS010000004">
    <property type="protein sequence ID" value="KAF9609454.1"/>
    <property type="molecule type" value="Genomic_DNA"/>
</dbReference>
<evidence type="ECO:0000313" key="3">
    <source>
        <dbReference type="EMBL" id="KAF9609454.1"/>
    </source>
</evidence>
<dbReference type="SMART" id="SM00645">
    <property type="entry name" value="Pept_C1"/>
    <property type="match status" value="1"/>
</dbReference>
<proteinExistence type="inferred from homology"/>
<dbReference type="GO" id="GO:0008234">
    <property type="term" value="F:cysteine-type peptidase activity"/>
    <property type="evidence" value="ECO:0007669"/>
    <property type="project" value="InterPro"/>
</dbReference>
<dbReference type="AlphaFoldDB" id="A0A835I2Q5"/>
<accession>A0A835I2Q5</accession>
<dbReference type="InterPro" id="IPR038765">
    <property type="entry name" value="Papain-like_cys_pep_sf"/>
</dbReference>
<feature type="domain" description="Peptidase C1A papain C-terminal" evidence="2">
    <location>
        <begin position="59"/>
        <end position="182"/>
    </location>
</feature>
<dbReference type="Pfam" id="PF00112">
    <property type="entry name" value="Peptidase_C1"/>
    <property type="match status" value="1"/>
</dbReference>